<name>A0A6C0D506_9ZZZZ</name>
<dbReference type="AlphaFoldDB" id="A0A6C0D506"/>
<keyword evidence="1" id="KW-0472">Membrane</keyword>
<dbReference type="EMBL" id="MN739535">
    <property type="protein sequence ID" value="QHT11631.1"/>
    <property type="molecule type" value="Genomic_DNA"/>
</dbReference>
<reference evidence="2" key="1">
    <citation type="journal article" date="2020" name="Nature">
        <title>Giant virus diversity and host interactions through global metagenomics.</title>
        <authorList>
            <person name="Schulz F."/>
            <person name="Roux S."/>
            <person name="Paez-Espino D."/>
            <person name="Jungbluth S."/>
            <person name="Walsh D.A."/>
            <person name="Denef V.J."/>
            <person name="McMahon K.D."/>
            <person name="Konstantinidis K.T."/>
            <person name="Eloe-Fadrosh E.A."/>
            <person name="Kyrpides N.C."/>
            <person name="Woyke T."/>
        </authorList>
    </citation>
    <scope>NUCLEOTIDE SEQUENCE</scope>
    <source>
        <strain evidence="2">GVMAG-M-3300023174-116</strain>
    </source>
</reference>
<keyword evidence="1" id="KW-0812">Transmembrane</keyword>
<protein>
    <submittedName>
        <fullName evidence="2">Uncharacterized protein</fullName>
    </submittedName>
</protein>
<accession>A0A6C0D506</accession>
<evidence type="ECO:0000313" key="2">
    <source>
        <dbReference type="EMBL" id="QHT11631.1"/>
    </source>
</evidence>
<keyword evidence="1" id="KW-1133">Transmembrane helix</keyword>
<proteinExistence type="predicted"/>
<evidence type="ECO:0000256" key="1">
    <source>
        <dbReference type="SAM" id="Phobius"/>
    </source>
</evidence>
<feature type="transmembrane region" description="Helical" evidence="1">
    <location>
        <begin position="24"/>
        <end position="48"/>
    </location>
</feature>
<sequence>MEVQNCAYTSPNVSNAYNSDYGTINITSVIMCFLIIYSTALSIVLSVIQLIQVIKEEEEEEKED</sequence>
<organism evidence="2">
    <name type="scientific">viral metagenome</name>
    <dbReference type="NCBI Taxonomy" id="1070528"/>
    <lineage>
        <taxon>unclassified sequences</taxon>
        <taxon>metagenomes</taxon>
        <taxon>organismal metagenomes</taxon>
    </lineage>
</organism>